<reference evidence="4" key="2">
    <citation type="submission" date="2020-09" db="EMBL/GenBank/DDBJ databases">
        <authorList>
            <person name="Sun Q."/>
            <person name="Zhou Y."/>
        </authorList>
    </citation>
    <scope>NUCLEOTIDE SEQUENCE</scope>
    <source>
        <strain evidence="4">CGMCC 4.7312</strain>
    </source>
</reference>
<evidence type="ECO:0000256" key="2">
    <source>
        <dbReference type="ARBA" id="ARBA00093789"/>
    </source>
</evidence>
<name>A0A917UAI2_9ACTN</name>
<protein>
    <recommendedName>
        <fullName evidence="3">CRISPR type III-associated protein domain-containing protein</fullName>
    </recommendedName>
</protein>
<proteinExistence type="predicted"/>
<feature type="domain" description="CRISPR type III-associated protein" evidence="3">
    <location>
        <begin position="9"/>
        <end position="189"/>
    </location>
</feature>
<dbReference type="GO" id="GO:0051607">
    <property type="term" value="P:defense response to virus"/>
    <property type="evidence" value="ECO:0007669"/>
    <property type="project" value="UniProtKB-KW"/>
</dbReference>
<sequence length="440" mass="48679">MAWTTLSMQVTTPLFNGGHQPPLSDTEVERLEADRRLPEHAVESEAGIRASSLRGAMRYWLRAIAGAQIGSRIDLLAALESRVFGSTTRASSVALRLPNPPEARFGQPDWCRREEARWIGYLAGQGLSRPADDNRGCRLTRRFVEPGGPTFNLQLRFGQDKDAAALAVAALWSLCRYGGLGARTRRGFGGLHIAAVEGDLPAPWTPEMLCSAAVVPSEGLQLDEHGWSPELARCANPLERTVALARRDVKNQPTAFDGWRDLPTYPVFGGPKVFIAELSGRSFPDWSAVLAYAGEQFRWFRATESAPGARYTPKIKTREWLRTINGDDHEFALGALGLPIVFKEGKTAYPIGTATAGGDRSPLRRASPLWLRPLRDSNARWRLLSFAFLGRFLPDEVEVVLRGQRKQSLRVDSTDVERLSADWITTLSRDDGTFVRSTTP</sequence>
<dbReference type="Proteomes" id="UP000608890">
    <property type="component" value="Unassembled WGS sequence"/>
</dbReference>
<dbReference type="EMBL" id="BMNB01000053">
    <property type="protein sequence ID" value="GGM66667.1"/>
    <property type="molecule type" value="Genomic_DNA"/>
</dbReference>
<comment type="subunit">
    <text evidence="2">Part of the Csm effector complex that includes Cas10, Csm2, Csm3, Csm4 and Csm5.</text>
</comment>
<dbReference type="InterPro" id="IPR007522">
    <property type="entry name" value="CRISPR-assoc_prot_TM1795"/>
</dbReference>
<reference evidence="4" key="1">
    <citation type="journal article" date="2014" name="Int. J. Syst. Evol. Microbiol.">
        <title>Complete genome sequence of Corynebacterium casei LMG S-19264T (=DSM 44701T), isolated from a smear-ripened cheese.</title>
        <authorList>
            <consortium name="US DOE Joint Genome Institute (JGI-PGF)"/>
            <person name="Walter F."/>
            <person name="Albersmeier A."/>
            <person name="Kalinowski J."/>
            <person name="Ruckert C."/>
        </authorList>
    </citation>
    <scope>NUCLEOTIDE SEQUENCE</scope>
    <source>
        <strain evidence="4">CGMCC 4.7312</strain>
    </source>
</reference>
<dbReference type="RefSeq" id="WP_189050481.1">
    <property type="nucleotide sequence ID" value="NZ_BMNB01000053.1"/>
</dbReference>
<keyword evidence="5" id="KW-1185">Reference proteome</keyword>
<dbReference type="NCBIfam" id="TIGR01894">
    <property type="entry name" value="cas_TM1795_cmr1"/>
    <property type="match status" value="1"/>
</dbReference>
<gene>
    <name evidence="4" type="ORF">GCM10011608_59990</name>
</gene>
<dbReference type="InterPro" id="IPR005537">
    <property type="entry name" value="RAMP_III_fam"/>
</dbReference>
<dbReference type="Pfam" id="PF03787">
    <property type="entry name" value="RAMPs"/>
    <property type="match status" value="1"/>
</dbReference>
<accession>A0A917UAI2</accession>
<evidence type="ECO:0000313" key="4">
    <source>
        <dbReference type="EMBL" id="GGM66667.1"/>
    </source>
</evidence>
<evidence type="ECO:0000259" key="3">
    <source>
        <dbReference type="Pfam" id="PF03787"/>
    </source>
</evidence>
<evidence type="ECO:0000313" key="5">
    <source>
        <dbReference type="Proteomes" id="UP000608890"/>
    </source>
</evidence>
<evidence type="ECO:0000256" key="1">
    <source>
        <dbReference type="ARBA" id="ARBA00023118"/>
    </source>
</evidence>
<organism evidence="4 5">
    <name type="scientific">Micromonospora sonchi</name>
    <dbReference type="NCBI Taxonomy" id="1763543"/>
    <lineage>
        <taxon>Bacteria</taxon>
        <taxon>Bacillati</taxon>
        <taxon>Actinomycetota</taxon>
        <taxon>Actinomycetes</taxon>
        <taxon>Micromonosporales</taxon>
        <taxon>Micromonosporaceae</taxon>
        <taxon>Micromonospora</taxon>
    </lineage>
</organism>
<keyword evidence="1" id="KW-0051">Antiviral defense</keyword>
<comment type="caution">
    <text evidence="4">The sequence shown here is derived from an EMBL/GenBank/DDBJ whole genome shotgun (WGS) entry which is preliminary data.</text>
</comment>
<dbReference type="AlphaFoldDB" id="A0A917UAI2"/>